<evidence type="ECO:0000313" key="3">
    <source>
        <dbReference type="Proteomes" id="UP000199517"/>
    </source>
</evidence>
<dbReference type="AlphaFoldDB" id="A0A1I1VE31"/>
<dbReference type="CDD" id="cd20745">
    <property type="entry name" value="FIX_RhsA_AHH_HNH-like"/>
    <property type="match status" value="1"/>
</dbReference>
<dbReference type="RefSeq" id="WP_175525996.1">
    <property type="nucleotide sequence ID" value="NZ_FOMQ01000006.1"/>
</dbReference>
<accession>A0A1I1VE31</accession>
<name>A0A1I1VE31_9BURK</name>
<feature type="compositionally biased region" description="Polar residues" evidence="1">
    <location>
        <begin position="26"/>
        <end position="39"/>
    </location>
</feature>
<protein>
    <submittedName>
        <fullName evidence="2">Uncharacterized protein</fullName>
    </submittedName>
</protein>
<feature type="region of interest" description="Disordered" evidence="1">
    <location>
        <begin position="1"/>
        <end position="57"/>
    </location>
</feature>
<dbReference type="Proteomes" id="UP000199517">
    <property type="component" value="Unassembled WGS sequence"/>
</dbReference>
<proteinExistence type="predicted"/>
<evidence type="ECO:0000256" key="1">
    <source>
        <dbReference type="SAM" id="MobiDB-lite"/>
    </source>
</evidence>
<keyword evidence="3" id="KW-1185">Reference proteome</keyword>
<sequence>MATRKRGPDDDPSDAAQPRAARIKPNSWSSPGPIGNTTGLVVPETAPNPHFASAPAIKPTETEKGWWASWGSDVLHTGLDVVGLVPGFGEVADGANALIYLAEGDKVNAAISAAAMIPGLGAGATATKYGKKAAEMGAEALGKTAGREAAEAAGQKTAREAEEAAAKKSTDNGNPQGGNSKGNPRCILRPYKPDTCKAEGRTGHHVVPDRVFRTGARGSSHPFGVSEDDGLVICVDGANLNSSKEHGKIHKIYDQAERALGKAGKPPGTAPLGLLEATGALAVGKVTGCNPLLLEAQLRAYHELKGLGPGTIVRADPSGKLPIDFSNIGVGNTTPNLPRK</sequence>
<gene>
    <name evidence="2" type="ORF">SAMN04489710_106231</name>
</gene>
<dbReference type="STRING" id="32040.SAMN04489710_106231"/>
<evidence type="ECO:0000313" key="2">
    <source>
        <dbReference type="EMBL" id="SFD81025.1"/>
    </source>
</evidence>
<feature type="compositionally biased region" description="Basic and acidic residues" evidence="1">
    <location>
        <begin position="157"/>
        <end position="170"/>
    </location>
</feature>
<reference evidence="3" key="1">
    <citation type="submission" date="2016-10" db="EMBL/GenBank/DDBJ databases">
        <authorList>
            <person name="Varghese N."/>
            <person name="Submissions S."/>
        </authorList>
    </citation>
    <scope>NUCLEOTIDE SEQUENCE [LARGE SCALE GENOMIC DNA]</scope>
    <source>
        <strain evidence="3">DSM 7481</strain>
    </source>
</reference>
<feature type="region of interest" description="Disordered" evidence="1">
    <location>
        <begin position="146"/>
        <end position="188"/>
    </location>
</feature>
<dbReference type="EMBL" id="FOMQ01000006">
    <property type="protein sequence ID" value="SFD81025.1"/>
    <property type="molecule type" value="Genomic_DNA"/>
</dbReference>
<organism evidence="2 3">
    <name type="scientific">Paracidovorax konjaci</name>
    <dbReference type="NCBI Taxonomy" id="32040"/>
    <lineage>
        <taxon>Bacteria</taxon>
        <taxon>Pseudomonadati</taxon>
        <taxon>Pseudomonadota</taxon>
        <taxon>Betaproteobacteria</taxon>
        <taxon>Burkholderiales</taxon>
        <taxon>Comamonadaceae</taxon>
        <taxon>Paracidovorax</taxon>
    </lineage>
</organism>